<dbReference type="RefSeq" id="WP_170120219.1">
    <property type="nucleotide sequence ID" value="NZ_MSZV01000052.1"/>
</dbReference>
<dbReference type="EMBL" id="QGHC01000009">
    <property type="protein sequence ID" value="PWK85304.1"/>
    <property type="molecule type" value="Genomic_DNA"/>
</dbReference>
<name>A0A316I4F1_9GAMM</name>
<comment type="caution">
    <text evidence="1">The sequence shown here is derived from an EMBL/GenBank/DDBJ whole genome shotgun (WGS) entry which is preliminary data.</text>
</comment>
<accession>A0A316I4F1</accession>
<evidence type="ECO:0000313" key="2">
    <source>
        <dbReference type="Proteomes" id="UP000245812"/>
    </source>
</evidence>
<dbReference type="AlphaFoldDB" id="A0A316I4F1"/>
<organism evidence="1 2">
    <name type="scientific">Fulvimonas soli</name>
    <dbReference type="NCBI Taxonomy" id="155197"/>
    <lineage>
        <taxon>Bacteria</taxon>
        <taxon>Pseudomonadati</taxon>
        <taxon>Pseudomonadota</taxon>
        <taxon>Gammaproteobacteria</taxon>
        <taxon>Lysobacterales</taxon>
        <taxon>Rhodanobacteraceae</taxon>
        <taxon>Fulvimonas</taxon>
    </lineage>
</organism>
<sequence>MKFETVMLHSLFAACLLACALALGSMIRAQPSGAPVAGAPAGVVASRA</sequence>
<evidence type="ECO:0008006" key="3">
    <source>
        <dbReference type="Google" id="ProtNLM"/>
    </source>
</evidence>
<evidence type="ECO:0000313" key="1">
    <source>
        <dbReference type="EMBL" id="PWK85304.1"/>
    </source>
</evidence>
<gene>
    <name evidence="1" type="ORF">C7456_10978</name>
</gene>
<keyword evidence="2" id="KW-1185">Reference proteome</keyword>
<dbReference type="Proteomes" id="UP000245812">
    <property type="component" value="Unassembled WGS sequence"/>
</dbReference>
<protein>
    <recommendedName>
        <fullName evidence="3">Lipoprotein</fullName>
    </recommendedName>
</protein>
<dbReference type="PROSITE" id="PS51257">
    <property type="entry name" value="PROKAR_LIPOPROTEIN"/>
    <property type="match status" value="1"/>
</dbReference>
<proteinExistence type="predicted"/>
<reference evidence="1 2" key="1">
    <citation type="submission" date="2018-05" db="EMBL/GenBank/DDBJ databases">
        <title>Genomic Encyclopedia of Type Strains, Phase IV (KMG-IV): sequencing the most valuable type-strain genomes for metagenomic binning, comparative biology and taxonomic classification.</title>
        <authorList>
            <person name="Goeker M."/>
        </authorList>
    </citation>
    <scope>NUCLEOTIDE SEQUENCE [LARGE SCALE GENOMIC DNA]</scope>
    <source>
        <strain evidence="1 2">DSM 14263</strain>
    </source>
</reference>